<proteinExistence type="predicted"/>
<sequence>MDKDVLSSRAASITASQIQQAASGNTPAAQATGVGKLATGATSLSTTGLATSRDVQNQAILTRTQSGINSAAGGQQTAISPTAAAAAIRGVQQVAIGSSDRDQRGQLSGLNTRAAIQQGNAQQGVAAGATGASLISGTGGLNPAALTVPRNAPITAAGKAAAPSPKASPKVAAAAKSPAPKTAPVAVKAQLPPQGAVLPAGVAAPKTAAAGGRRLHM</sequence>
<organism evidence="2 3">
    <name type="scientific">Monoraphidium neglectum</name>
    <dbReference type="NCBI Taxonomy" id="145388"/>
    <lineage>
        <taxon>Eukaryota</taxon>
        <taxon>Viridiplantae</taxon>
        <taxon>Chlorophyta</taxon>
        <taxon>core chlorophytes</taxon>
        <taxon>Chlorophyceae</taxon>
        <taxon>CS clade</taxon>
        <taxon>Sphaeropleales</taxon>
        <taxon>Selenastraceae</taxon>
        <taxon>Monoraphidium</taxon>
    </lineage>
</organism>
<gene>
    <name evidence="2" type="ORF">MNEG_1407</name>
</gene>
<reference evidence="2 3" key="1">
    <citation type="journal article" date="2013" name="BMC Genomics">
        <title>Reconstruction of the lipid metabolism for the microalga Monoraphidium neglectum from its genome sequence reveals characteristics suitable for biofuel production.</title>
        <authorList>
            <person name="Bogen C."/>
            <person name="Al-Dilaimi A."/>
            <person name="Albersmeier A."/>
            <person name="Wichmann J."/>
            <person name="Grundmann M."/>
            <person name="Rupp O."/>
            <person name="Lauersen K.J."/>
            <person name="Blifernez-Klassen O."/>
            <person name="Kalinowski J."/>
            <person name="Goesmann A."/>
            <person name="Mussgnug J.H."/>
            <person name="Kruse O."/>
        </authorList>
    </citation>
    <scope>NUCLEOTIDE SEQUENCE [LARGE SCALE GENOMIC DNA]</scope>
    <source>
        <strain evidence="2 3">SAG 48.87</strain>
    </source>
</reference>
<evidence type="ECO:0000313" key="3">
    <source>
        <dbReference type="Proteomes" id="UP000054498"/>
    </source>
</evidence>
<feature type="region of interest" description="Disordered" evidence="1">
    <location>
        <begin position="157"/>
        <end position="179"/>
    </location>
</feature>
<dbReference type="KEGG" id="mng:MNEG_1407"/>
<dbReference type="GeneID" id="25731595"/>
<dbReference type="RefSeq" id="XP_013905567.1">
    <property type="nucleotide sequence ID" value="XM_014050113.1"/>
</dbReference>
<dbReference type="EMBL" id="KK100358">
    <property type="protein sequence ID" value="KIZ06548.1"/>
    <property type="molecule type" value="Genomic_DNA"/>
</dbReference>
<protein>
    <submittedName>
        <fullName evidence="2">Uncharacterized protein</fullName>
    </submittedName>
</protein>
<evidence type="ECO:0000256" key="1">
    <source>
        <dbReference type="SAM" id="MobiDB-lite"/>
    </source>
</evidence>
<accession>A0A0D2K8M8</accession>
<keyword evidence="3" id="KW-1185">Reference proteome</keyword>
<name>A0A0D2K8M8_9CHLO</name>
<dbReference type="AlphaFoldDB" id="A0A0D2K8M8"/>
<dbReference type="Proteomes" id="UP000054498">
    <property type="component" value="Unassembled WGS sequence"/>
</dbReference>
<evidence type="ECO:0000313" key="2">
    <source>
        <dbReference type="EMBL" id="KIZ06548.1"/>
    </source>
</evidence>